<dbReference type="Gene3D" id="3.30.70.100">
    <property type="match status" value="1"/>
</dbReference>
<accession>A0A497Z4P8</accession>
<dbReference type="PROSITE" id="PS51725">
    <property type="entry name" value="ABM"/>
    <property type="match status" value="1"/>
</dbReference>
<dbReference type="RefSeq" id="WP_010442459.1">
    <property type="nucleotide sequence ID" value="NZ_AEYW01000016.1"/>
</dbReference>
<dbReference type="AlphaFoldDB" id="A0A497Z4P8"/>
<sequence>MPQISKTASCQTVITTFEMTPGTCQDLLEALTDAYASFISKQPGFISAGLHVNDAQTRIANYSQWERRDDFLAMLRTPEMRERNRRINELCKSFEPVMYDVAETFGGS</sequence>
<evidence type="ECO:0000313" key="2">
    <source>
        <dbReference type="EMBL" id="RLK02602.1"/>
    </source>
</evidence>
<comment type="caution">
    <text evidence="2">The sequence shown here is derived from an EMBL/GenBank/DDBJ whole genome shotgun (WGS) entry which is preliminary data.</text>
</comment>
<evidence type="ECO:0000259" key="1">
    <source>
        <dbReference type="PROSITE" id="PS51725"/>
    </source>
</evidence>
<dbReference type="InterPro" id="IPR007138">
    <property type="entry name" value="ABM_dom"/>
</dbReference>
<dbReference type="SUPFAM" id="SSF54909">
    <property type="entry name" value="Dimeric alpha+beta barrel"/>
    <property type="match status" value="1"/>
</dbReference>
<dbReference type="Proteomes" id="UP000271700">
    <property type="component" value="Unassembled WGS sequence"/>
</dbReference>
<keyword evidence="2" id="KW-0560">Oxidoreductase</keyword>
<keyword evidence="3" id="KW-1185">Reference proteome</keyword>
<name>A0A497Z4P8_9RHOB</name>
<proteinExistence type="predicted"/>
<feature type="domain" description="ABM" evidence="1">
    <location>
        <begin position="11"/>
        <end position="98"/>
    </location>
</feature>
<evidence type="ECO:0000313" key="3">
    <source>
        <dbReference type="Proteomes" id="UP000271700"/>
    </source>
</evidence>
<dbReference type="GO" id="GO:0004497">
    <property type="term" value="F:monooxygenase activity"/>
    <property type="evidence" value="ECO:0007669"/>
    <property type="project" value="UniProtKB-KW"/>
</dbReference>
<dbReference type="InterPro" id="IPR011008">
    <property type="entry name" value="Dimeric_a/b-barrel"/>
</dbReference>
<reference evidence="2 3" key="1">
    <citation type="submission" date="2018-10" db="EMBL/GenBank/DDBJ databases">
        <title>Genomic Encyclopedia of Archaeal and Bacterial Type Strains, Phase II (KMG-II): from individual species to whole genera.</title>
        <authorList>
            <person name="Goeker M."/>
        </authorList>
    </citation>
    <scope>NUCLEOTIDE SEQUENCE [LARGE SCALE GENOMIC DNA]</scope>
    <source>
        <strain evidence="2 3">DSM 29317</strain>
    </source>
</reference>
<organism evidence="2 3">
    <name type="scientific">Ruegeria conchae</name>
    <dbReference type="NCBI Taxonomy" id="981384"/>
    <lineage>
        <taxon>Bacteria</taxon>
        <taxon>Pseudomonadati</taxon>
        <taxon>Pseudomonadota</taxon>
        <taxon>Alphaproteobacteria</taxon>
        <taxon>Rhodobacterales</taxon>
        <taxon>Roseobacteraceae</taxon>
        <taxon>Ruegeria</taxon>
    </lineage>
</organism>
<keyword evidence="2" id="KW-0503">Monooxygenase</keyword>
<gene>
    <name evidence="2" type="ORF">CLV75_3154</name>
</gene>
<dbReference type="STRING" id="981384.GCA_000192475_01285"/>
<protein>
    <submittedName>
        <fullName evidence="2">Heme-degrading monooxygenase HmoA</fullName>
    </submittedName>
</protein>
<dbReference type="OrthoDB" id="7665411at2"/>
<dbReference type="EMBL" id="RCCT01000005">
    <property type="protein sequence ID" value="RLK02602.1"/>
    <property type="molecule type" value="Genomic_DNA"/>
</dbReference>
<dbReference type="Pfam" id="PF03992">
    <property type="entry name" value="ABM"/>
    <property type="match status" value="1"/>
</dbReference>